<evidence type="ECO:0000313" key="4">
    <source>
        <dbReference type="Proteomes" id="UP000799424"/>
    </source>
</evidence>
<dbReference type="EMBL" id="MU006217">
    <property type="protein sequence ID" value="KAF2832410.1"/>
    <property type="molecule type" value="Genomic_DNA"/>
</dbReference>
<name>A0A6A7AGH6_9PLEO</name>
<feature type="chain" id="PRO_5025408870" description="Ecp2 effector protein domain-containing protein" evidence="2">
    <location>
        <begin position="22"/>
        <end position="337"/>
    </location>
</feature>
<dbReference type="Proteomes" id="UP000799424">
    <property type="component" value="Unassembled WGS sequence"/>
</dbReference>
<protein>
    <recommendedName>
        <fullName evidence="5">Ecp2 effector protein domain-containing protein</fullName>
    </recommendedName>
</protein>
<sequence>MLSSYSHLLSILALFVVFVIASPVDFSRFEWLSIDSRKGNRQPRNGPASSLQLPDWPFPANKSDVENVEPRPNDIPPTWSPDSDGEVRASGKQSKAFIEKSCSPAQKEIVLAAWEEARLLKQAQTERRIGYLFNIPHEQWLGKDWNTGSHGAKILGNGYKTAPKDSTADGSTPVKVAIQDFCKNRNGQKIATRGDRIYDRWDVSGLSIMKRGSFWLSATTSPSEEYSQGAIEEKDCVAVLSGAMKSCDKDRPDTSGALAKGTGCIEYAIDISSSVHNGDPPWHQHVKKFPPPENIRSDLAPAASVDSQIVCGKERGSQWTAEDADAAIEAHCGNDNA</sequence>
<dbReference type="OrthoDB" id="3773989at2759"/>
<feature type="region of interest" description="Disordered" evidence="1">
    <location>
        <begin position="37"/>
        <end position="91"/>
    </location>
</feature>
<keyword evidence="4" id="KW-1185">Reference proteome</keyword>
<dbReference type="AlphaFoldDB" id="A0A6A7AGH6"/>
<evidence type="ECO:0000256" key="1">
    <source>
        <dbReference type="SAM" id="MobiDB-lite"/>
    </source>
</evidence>
<evidence type="ECO:0000313" key="3">
    <source>
        <dbReference type="EMBL" id="KAF2832410.1"/>
    </source>
</evidence>
<accession>A0A6A7AGH6</accession>
<feature type="signal peptide" evidence="2">
    <location>
        <begin position="1"/>
        <end position="21"/>
    </location>
</feature>
<proteinExistence type="predicted"/>
<evidence type="ECO:0000256" key="2">
    <source>
        <dbReference type="SAM" id="SignalP"/>
    </source>
</evidence>
<reference evidence="3" key="1">
    <citation type="journal article" date="2020" name="Stud. Mycol.">
        <title>101 Dothideomycetes genomes: a test case for predicting lifestyles and emergence of pathogens.</title>
        <authorList>
            <person name="Haridas S."/>
            <person name="Albert R."/>
            <person name="Binder M."/>
            <person name="Bloem J."/>
            <person name="Labutti K."/>
            <person name="Salamov A."/>
            <person name="Andreopoulos B."/>
            <person name="Baker S."/>
            <person name="Barry K."/>
            <person name="Bills G."/>
            <person name="Bluhm B."/>
            <person name="Cannon C."/>
            <person name="Castanera R."/>
            <person name="Culley D."/>
            <person name="Daum C."/>
            <person name="Ezra D."/>
            <person name="Gonzalez J."/>
            <person name="Henrissat B."/>
            <person name="Kuo A."/>
            <person name="Liang C."/>
            <person name="Lipzen A."/>
            <person name="Lutzoni F."/>
            <person name="Magnuson J."/>
            <person name="Mondo S."/>
            <person name="Nolan M."/>
            <person name="Ohm R."/>
            <person name="Pangilinan J."/>
            <person name="Park H.-J."/>
            <person name="Ramirez L."/>
            <person name="Alfaro M."/>
            <person name="Sun H."/>
            <person name="Tritt A."/>
            <person name="Yoshinaga Y."/>
            <person name="Zwiers L.-H."/>
            <person name="Turgeon B."/>
            <person name="Goodwin S."/>
            <person name="Spatafora J."/>
            <person name="Crous P."/>
            <person name="Grigoriev I."/>
        </authorList>
    </citation>
    <scope>NUCLEOTIDE SEQUENCE</scope>
    <source>
        <strain evidence="3">CBS 113818</strain>
    </source>
</reference>
<feature type="compositionally biased region" description="Basic and acidic residues" evidence="1">
    <location>
        <begin position="63"/>
        <end position="72"/>
    </location>
</feature>
<keyword evidence="2" id="KW-0732">Signal</keyword>
<organism evidence="3 4">
    <name type="scientific">Ophiobolus disseminans</name>
    <dbReference type="NCBI Taxonomy" id="1469910"/>
    <lineage>
        <taxon>Eukaryota</taxon>
        <taxon>Fungi</taxon>
        <taxon>Dikarya</taxon>
        <taxon>Ascomycota</taxon>
        <taxon>Pezizomycotina</taxon>
        <taxon>Dothideomycetes</taxon>
        <taxon>Pleosporomycetidae</taxon>
        <taxon>Pleosporales</taxon>
        <taxon>Pleosporineae</taxon>
        <taxon>Phaeosphaeriaceae</taxon>
        <taxon>Ophiobolus</taxon>
    </lineage>
</organism>
<evidence type="ECO:0008006" key="5">
    <source>
        <dbReference type="Google" id="ProtNLM"/>
    </source>
</evidence>
<gene>
    <name evidence="3" type="ORF">CC86DRAFT_401175</name>
</gene>